<evidence type="ECO:0000313" key="1">
    <source>
        <dbReference type="EMBL" id="HIW95966.1"/>
    </source>
</evidence>
<gene>
    <name evidence="1" type="ORF">H9867_05710</name>
</gene>
<dbReference type="SUPFAM" id="SSF54690">
    <property type="entry name" value="Molybdopterin synthase subunit MoaE"/>
    <property type="match status" value="1"/>
</dbReference>
<reference evidence="1" key="2">
    <citation type="submission" date="2021-04" db="EMBL/GenBank/DDBJ databases">
        <authorList>
            <person name="Gilroy R."/>
        </authorList>
    </citation>
    <scope>NUCLEOTIDE SEQUENCE</scope>
    <source>
        <strain evidence="1">4376</strain>
    </source>
</reference>
<dbReference type="Proteomes" id="UP000824189">
    <property type="component" value="Unassembled WGS sequence"/>
</dbReference>
<proteinExistence type="predicted"/>
<protein>
    <submittedName>
        <fullName evidence="1">Molybdenum cofactor biosynthesis protein MoaE</fullName>
    </submittedName>
</protein>
<dbReference type="AlphaFoldDB" id="A0A9D1S0D5"/>
<dbReference type="EMBL" id="DXFZ01000070">
    <property type="protein sequence ID" value="HIW95966.1"/>
    <property type="molecule type" value="Genomic_DNA"/>
</dbReference>
<evidence type="ECO:0000313" key="2">
    <source>
        <dbReference type="Proteomes" id="UP000824189"/>
    </source>
</evidence>
<organism evidence="1 2">
    <name type="scientific">Candidatus Corynebacterium gallistercoris</name>
    <dbReference type="NCBI Taxonomy" id="2838530"/>
    <lineage>
        <taxon>Bacteria</taxon>
        <taxon>Bacillati</taxon>
        <taxon>Actinomycetota</taxon>
        <taxon>Actinomycetes</taxon>
        <taxon>Mycobacteriales</taxon>
        <taxon>Corynebacteriaceae</taxon>
        <taxon>Corynebacterium</taxon>
    </lineage>
</organism>
<accession>A0A9D1S0D5</accession>
<dbReference type="Pfam" id="PF02391">
    <property type="entry name" value="MoaE"/>
    <property type="match status" value="1"/>
</dbReference>
<dbReference type="InterPro" id="IPR003448">
    <property type="entry name" value="Mopterin_biosynth_MoaE"/>
</dbReference>
<reference evidence="1" key="1">
    <citation type="journal article" date="2021" name="PeerJ">
        <title>Extensive microbial diversity within the chicken gut microbiome revealed by metagenomics and culture.</title>
        <authorList>
            <person name="Gilroy R."/>
            <person name="Ravi A."/>
            <person name="Getino M."/>
            <person name="Pursley I."/>
            <person name="Horton D.L."/>
            <person name="Alikhan N.F."/>
            <person name="Baker D."/>
            <person name="Gharbi K."/>
            <person name="Hall N."/>
            <person name="Watson M."/>
            <person name="Adriaenssens E.M."/>
            <person name="Foster-Nyarko E."/>
            <person name="Jarju S."/>
            <person name="Secka A."/>
            <person name="Antonio M."/>
            <person name="Oren A."/>
            <person name="Chaudhuri R.R."/>
            <person name="La Ragione R."/>
            <person name="Hildebrand F."/>
            <person name="Pallen M.J."/>
        </authorList>
    </citation>
    <scope>NUCLEOTIDE SEQUENCE</scope>
    <source>
        <strain evidence="1">4376</strain>
    </source>
</reference>
<comment type="caution">
    <text evidence="1">The sequence shown here is derived from an EMBL/GenBank/DDBJ whole genome shotgun (WGS) entry which is preliminary data.</text>
</comment>
<sequence length="157" mass="16878">MNDQQDPQDPQHVAEQTGMVLEAYVTDQPLEPLLLEAKTTVATDAMGAVVTFEGVVRDHDGGAMVDALTYTSHPEASTYMREVIGSVVDEFPQVRAWAAHRTGPLKIGEMAFCVAVAAAHRGPAFAAASEIADRVKAEVPIWKEQDMADGSTVWVGL</sequence>
<dbReference type="Gene3D" id="3.90.1170.40">
    <property type="entry name" value="Molybdopterin biosynthesis MoaE subunit"/>
    <property type="match status" value="1"/>
</dbReference>
<dbReference type="GO" id="GO:0006777">
    <property type="term" value="P:Mo-molybdopterin cofactor biosynthetic process"/>
    <property type="evidence" value="ECO:0007669"/>
    <property type="project" value="InterPro"/>
</dbReference>
<dbReference type="InterPro" id="IPR036563">
    <property type="entry name" value="MoaE_sf"/>
</dbReference>
<name>A0A9D1S0D5_9CORY</name>
<dbReference type="CDD" id="cd00756">
    <property type="entry name" value="MoaE"/>
    <property type="match status" value="1"/>
</dbReference>
<dbReference type="PANTHER" id="PTHR23404">
    <property type="entry name" value="MOLYBDOPTERIN SYNTHASE RELATED"/>
    <property type="match status" value="1"/>
</dbReference>